<evidence type="ECO:0000259" key="8">
    <source>
        <dbReference type="Pfam" id="PF10256"/>
    </source>
</evidence>
<dbReference type="GO" id="GO:0002178">
    <property type="term" value="C:palmitoyltransferase complex"/>
    <property type="evidence" value="ECO:0007669"/>
    <property type="project" value="TreeGrafter"/>
</dbReference>
<dbReference type="InterPro" id="IPR019383">
    <property type="entry name" value="Golgin_A_7/ERF4"/>
</dbReference>
<evidence type="ECO:0000256" key="1">
    <source>
        <dbReference type="ARBA" id="ARBA00004406"/>
    </source>
</evidence>
<dbReference type="STRING" id="6248.A0A0K0EN57"/>
<sequence>MNDFTDICLSSCRKIFVERNYKYGIYKTRFVEHIPEQLYPYVSYDEWLKTIRTINNLLEDLEEPNIKSYIITTLTILTCTIGSILGKIDTNKKKKKILDFIHCKNEEIFHPAGFHIDNPFECGLRMIQISILSTGKVVDRIKSHNNN</sequence>
<dbReference type="PANTHER" id="PTHR13254:SF0">
    <property type="entry name" value="GOLGIN SUBFAMILY A MEMBER 7_ERF4 DOMAIN-CONTAINING PROTEIN"/>
    <property type="match status" value="1"/>
</dbReference>
<dbReference type="GO" id="GO:0006612">
    <property type="term" value="P:protein targeting to membrane"/>
    <property type="evidence" value="ECO:0007669"/>
    <property type="project" value="TreeGrafter"/>
</dbReference>
<keyword evidence="6 7" id="KW-0472">Membrane</keyword>
<keyword evidence="7" id="KW-0812">Transmembrane</keyword>
<feature type="transmembrane region" description="Helical" evidence="7">
    <location>
        <begin position="66"/>
        <end position="86"/>
    </location>
</feature>
<reference evidence="10" key="1">
    <citation type="submission" date="2015-08" db="UniProtKB">
        <authorList>
            <consortium name="WormBaseParasite"/>
        </authorList>
    </citation>
    <scope>IDENTIFICATION</scope>
</reference>
<accession>A0A0K0EN57</accession>
<dbReference type="InterPro" id="IPR051371">
    <property type="entry name" value="Ras_palmitoyltransferase"/>
</dbReference>
<dbReference type="WBParaSite" id="SSTP_0001089400.1">
    <property type="protein sequence ID" value="SSTP_0001089400.1"/>
    <property type="gene ID" value="SSTP_0001089400"/>
</dbReference>
<dbReference type="AlphaFoldDB" id="A0A0K0EN57"/>
<evidence type="ECO:0000256" key="6">
    <source>
        <dbReference type="ARBA" id="ARBA00023136"/>
    </source>
</evidence>
<name>A0A0K0EN57_STRER</name>
<comment type="subcellular location">
    <subcellularLocation>
        <location evidence="1">Endoplasmic reticulum membrane</location>
        <topology evidence="1">Peripheral membrane protein</topology>
    </subcellularLocation>
</comment>
<proteinExistence type="inferred from homology"/>
<protein>
    <recommendedName>
        <fullName evidence="4">Ras modification protein ERF4</fullName>
    </recommendedName>
</protein>
<feature type="domain" description="Golgin subfamily A member 7/ERF4" evidence="8">
    <location>
        <begin position="15"/>
        <end position="127"/>
    </location>
</feature>
<comment type="similarity">
    <text evidence="2">Belongs to the ERF4 family.</text>
</comment>
<dbReference type="WBParaSite" id="TCONS_00012487.p1">
    <property type="protein sequence ID" value="TCONS_00012487.p1"/>
    <property type="gene ID" value="XLOC_008132"/>
</dbReference>
<dbReference type="PANTHER" id="PTHR13254">
    <property type="entry name" value="GOLGI AUTOANTIGEN, GOLGIN SUBFAMILY A, 7"/>
    <property type="match status" value="1"/>
</dbReference>
<keyword evidence="5" id="KW-0256">Endoplasmic reticulum</keyword>
<evidence type="ECO:0000256" key="4">
    <source>
        <dbReference type="ARBA" id="ARBA00018463"/>
    </source>
</evidence>
<evidence type="ECO:0000256" key="5">
    <source>
        <dbReference type="ARBA" id="ARBA00022824"/>
    </source>
</evidence>
<dbReference type="Pfam" id="PF10256">
    <property type="entry name" value="Erf4"/>
    <property type="match status" value="1"/>
</dbReference>
<evidence type="ECO:0000313" key="10">
    <source>
        <dbReference type="WBParaSite" id="SSTP_0001089400.1"/>
    </source>
</evidence>
<evidence type="ECO:0000256" key="7">
    <source>
        <dbReference type="SAM" id="Phobius"/>
    </source>
</evidence>
<dbReference type="Proteomes" id="UP000035681">
    <property type="component" value="Unplaced"/>
</dbReference>
<dbReference type="GO" id="GO:0005789">
    <property type="term" value="C:endoplasmic reticulum membrane"/>
    <property type="evidence" value="ECO:0007669"/>
    <property type="project" value="UniProtKB-SubCell"/>
</dbReference>
<evidence type="ECO:0000313" key="9">
    <source>
        <dbReference type="Proteomes" id="UP000035681"/>
    </source>
</evidence>
<evidence type="ECO:0000256" key="3">
    <source>
        <dbReference type="ARBA" id="ARBA00011396"/>
    </source>
</evidence>
<organism evidence="10">
    <name type="scientific">Strongyloides stercoralis</name>
    <name type="common">Threadworm</name>
    <dbReference type="NCBI Taxonomy" id="6248"/>
    <lineage>
        <taxon>Eukaryota</taxon>
        <taxon>Metazoa</taxon>
        <taxon>Ecdysozoa</taxon>
        <taxon>Nematoda</taxon>
        <taxon>Chromadorea</taxon>
        <taxon>Rhabditida</taxon>
        <taxon>Tylenchina</taxon>
        <taxon>Panagrolaimomorpha</taxon>
        <taxon>Strongyloidoidea</taxon>
        <taxon>Strongyloididae</taxon>
        <taxon>Strongyloides</taxon>
    </lineage>
</organism>
<keyword evidence="9" id="KW-1185">Reference proteome</keyword>
<evidence type="ECO:0000256" key="2">
    <source>
        <dbReference type="ARBA" id="ARBA00007732"/>
    </source>
</evidence>
<comment type="subunit">
    <text evidence="3">Interacts with ERF2.</text>
</comment>
<keyword evidence="7" id="KW-1133">Transmembrane helix</keyword>